<gene>
    <name evidence="3" type="ORF">B5F17_01320</name>
</gene>
<proteinExistence type="predicted"/>
<evidence type="ECO:0000313" key="3">
    <source>
        <dbReference type="EMBL" id="OUP54570.1"/>
    </source>
</evidence>
<dbReference type="RefSeq" id="WP_087370006.1">
    <property type="nucleotide sequence ID" value="NZ_NFKK01000001.1"/>
</dbReference>
<dbReference type="Proteomes" id="UP000195897">
    <property type="component" value="Unassembled WGS sequence"/>
</dbReference>
<dbReference type="Pfam" id="PF00575">
    <property type="entry name" value="S1"/>
    <property type="match status" value="1"/>
</dbReference>
<dbReference type="PANTHER" id="PTHR10724">
    <property type="entry name" value="30S RIBOSOMAL PROTEIN S1"/>
    <property type="match status" value="1"/>
</dbReference>
<feature type="compositionally biased region" description="Polar residues" evidence="1">
    <location>
        <begin position="79"/>
        <end position="89"/>
    </location>
</feature>
<dbReference type="SMART" id="SM00316">
    <property type="entry name" value="S1"/>
    <property type="match status" value="1"/>
</dbReference>
<reference evidence="4" key="1">
    <citation type="submission" date="2017-04" db="EMBL/GenBank/DDBJ databases">
        <title>Function of individual gut microbiota members based on whole genome sequencing of pure cultures obtained from chicken caecum.</title>
        <authorList>
            <person name="Medvecky M."/>
            <person name="Cejkova D."/>
            <person name="Polansky O."/>
            <person name="Karasova D."/>
            <person name="Kubasova T."/>
            <person name="Cizek A."/>
            <person name="Rychlik I."/>
        </authorList>
    </citation>
    <scope>NUCLEOTIDE SEQUENCE [LARGE SCALE GENOMIC DNA]</scope>
    <source>
        <strain evidence="4">An180</strain>
    </source>
</reference>
<dbReference type="InterPro" id="IPR003029">
    <property type="entry name" value="S1_domain"/>
</dbReference>
<comment type="caution">
    <text evidence="3">The sequence shown here is derived from an EMBL/GenBank/DDBJ whole genome shotgun (WGS) entry which is preliminary data.</text>
</comment>
<sequence length="157" mass="17267">MGLVVGAVLEGKVTGITGFGAFVSLPEGKSGMVHISEVANSFVSDIKEFIKEGDTVRVKVIGIDDAGRINLSIKRAQENPAQREQQSAPRSGGFERRAPRPRQGQFQGGRPQQGKQPRDPASLTFEDKLKMFMADSESRMADIRHNTDRKSGSRRRK</sequence>
<dbReference type="GO" id="GO:0003735">
    <property type="term" value="F:structural constituent of ribosome"/>
    <property type="evidence" value="ECO:0007669"/>
    <property type="project" value="TreeGrafter"/>
</dbReference>
<dbReference type="Gene3D" id="2.40.50.140">
    <property type="entry name" value="Nucleic acid-binding proteins"/>
    <property type="match status" value="1"/>
</dbReference>
<dbReference type="EMBL" id="NFKK01000001">
    <property type="protein sequence ID" value="OUP54570.1"/>
    <property type="molecule type" value="Genomic_DNA"/>
</dbReference>
<dbReference type="PROSITE" id="PS50126">
    <property type="entry name" value="S1"/>
    <property type="match status" value="1"/>
</dbReference>
<feature type="region of interest" description="Disordered" evidence="1">
    <location>
        <begin position="73"/>
        <end position="157"/>
    </location>
</feature>
<evidence type="ECO:0000256" key="1">
    <source>
        <dbReference type="SAM" id="MobiDB-lite"/>
    </source>
</evidence>
<feature type="domain" description="S1 motif" evidence="2">
    <location>
        <begin position="6"/>
        <end position="74"/>
    </location>
</feature>
<dbReference type="SUPFAM" id="SSF50249">
    <property type="entry name" value="Nucleic acid-binding proteins"/>
    <property type="match status" value="1"/>
</dbReference>
<dbReference type="AlphaFoldDB" id="A0A1Y4LFB1"/>
<dbReference type="GO" id="GO:0003729">
    <property type="term" value="F:mRNA binding"/>
    <property type="evidence" value="ECO:0007669"/>
    <property type="project" value="TreeGrafter"/>
</dbReference>
<protein>
    <submittedName>
        <fullName evidence="3">RNA-binding protein S1</fullName>
    </submittedName>
</protein>
<evidence type="ECO:0000313" key="4">
    <source>
        <dbReference type="Proteomes" id="UP000195897"/>
    </source>
</evidence>
<dbReference type="GO" id="GO:0006412">
    <property type="term" value="P:translation"/>
    <property type="evidence" value="ECO:0007669"/>
    <property type="project" value="TreeGrafter"/>
</dbReference>
<organism evidence="3 4">
    <name type="scientific">Butyricicoccus pullicaecorum</name>
    <dbReference type="NCBI Taxonomy" id="501571"/>
    <lineage>
        <taxon>Bacteria</taxon>
        <taxon>Bacillati</taxon>
        <taxon>Bacillota</taxon>
        <taxon>Clostridia</taxon>
        <taxon>Eubacteriales</taxon>
        <taxon>Butyricicoccaceae</taxon>
        <taxon>Butyricicoccus</taxon>
    </lineage>
</organism>
<dbReference type="InterPro" id="IPR050437">
    <property type="entry name" value="Ribos_protein_bS1-like"/>
</dbReference>
<name>A0A1Y4LFB1_9FIRM</name>
<dbReference type="CDD" id="cd05692">
    <property type="entry name" value="S1_RPS1_repeat_hs4"/>
    <property type="match status" value="1"/>
</dbReference>
<evidence type="ECO:0000259" key="2">
    <source>
        <dbReference type="PROSITE" id="PS50126"/>
    </source>
</evidence>
<dbReference type="InterPro" id="IPR012340">
    <property type="entry name" value="NA-bd_OB-fold"/>
</dbReference>
<feature type="compositionally biased region" description="Low complexity" evidence="1">
    <location>
        <begin position="101"/>
        <end position="115"/>
    </location>
</feature>
<feature type="compositionally biased region" description="Basic and acidic residues" evidence="1">
    <location>
        <begin position="125"/>
        <end position="151"/>
    </location>
</feature>
<accession>A0A1Y4LFB1</accession>